<evidence type="ECO:0000256" key="5">
    <source>
        <dbReference type="ARBA" id="ARBA00022692"/>
    </source>
</evidence>
<evidence type="ECO:0000256" key="6">
    <source>
        <dbReference type="ARBA" id="ARBA00022989"/>
    </source>
</evidence>
<feature type="transmembrane region" description="Helical" evidence="8">
    <location>
        <begin position="167"/>
        <end position="195"/>
    </location>
</feature>
<organism evidence="9 10">
    <name type="scientific">Prevotella brunnea</name>
    <dbReference type="NCBI Taxonomy" id="2508867"/>
    <lineage>
        <taxon>Bacteria</taxon>
        <taxon>Pseudomonadati</taxon>
        <taxon>Bacteroidota</taxon>
        <taxon>Bacteroidia</taxon>
        <taxon>Bacteroidales</taxon>
        <taxon>Prevotellaceae</taxon>
        <taxon>Prevotella</taxon>
    </lineage>
</organism>
<evidence type="ECO:0000256" key="7">
    <source>
        <dbReference type="ARBA" id="ARBA00023136"/>
    </source>
</evidence>
<evidence type="ECO:0000256" key="4">
    <source>
        <dbReference type="ARBA" id="ARBA00022679"/>
    </source>
</evidence>
<feature type="transmembrane region" description="Helical" evidence="8">
    <location>
        <begin position="372"/>
        <end position="393"/>
    </location>
</feature>
<keyword evidence="10" id="KW-1185">Reference proteome</keyword>
<dbReference type="Proteomes" id="UP000321612">
    <property type="component" value="Unassembled WGS sequence"/>
</dbReference>
<feature type="transmembrane region" description="Helical" evidence="8">
    <location>
        <begin position="207"/>
        <end position="228"/>
    </location>
</feature>
<dbReference type="GO" id="GO:0016763">
    <property type="term" value="F:pentosyltransferase activity"/>
    <property type="evidence" value="ECO:0007669"/>
    <property type="project" value="TreeGrafter"/>
</dbReference>
<evidence type="ECO:0000313" key="10">
    <source>
        <dbReference type="Proteomes" id="UP000321612"/>
    </source>
</evidence>
<feature type="transmembrane region" description="Helical" evidence="8">
    <location>
        <begin position="118"/>
        <end position="147"/>
    </location>
</feature>
<keyword evidence="6 8" id="KW-1133">Transmembrane helix</keyword>
<dbReference type="PANTHER" id="PTHR33908:SF11">
    <property type="entry name" value="MEMBRANE PROTEIN"/>
    <property type="match status" value="1"/>
</dbReference>
<feature type="transmembrane region" description="Helical" evidence="8">
    <location>
        <begin position="344"/>
        <end position="366"/>
    </location>
</feature>
<comment type="subcellular location">
    <subcellularLocation>
        <location evidence="1">Cell membrane</location>
        <topology evidence="1">Multi-pass membrane protein</topology>
    </subcellularLocation>
</comment>
<sequence length="517" mass="58804">MRWNKSDAASCYVLFLLAVLPTLFLRDFTPANELRYLSIAEEALRNHTFFTFTNHGVAYADKPPLYFWWVMLGKWMFGTHRMWFLSLASLVPALITVRTMDKWVEGEMPDTNRTIARMMLLTGGLFAGLAVTLRMDMLLCMFIVLALREFHRMTRPQENRNRSALLLGLYTFLAVFSKGMVGLLVPLCSSVVYLLWNGEIKTLFRYWGWRTWVLPLLGATLWLGAVYAEGGTEYLHNLVFHQTFDRAVNSFHHKAPFYYYAIAVWYSIAPWSLVVISIIGMAAVRRLPLFNLQRLFAATAASTFVMLSCISSKLQVYLLPAFPFIIYLAAFHLQTMARERWLKIILSVTAGIFVCALPTVIIVANIGETAYLAHRLLFAAATVMTLAGLLALWRVFRKQSEVKDVVGTLFHGLLATLFIGGCALPAINPWIGYGALCQKTKEIANEKHTRKISALELRRPENMDALMGLPVNELKEKDLGLLRTSHRTVVMLRRKYLKYFPDKKACIVGPNAVIYID</sequence>
<feature type="transmembrane region" description="Helical" evidence="8">
    <location>
        <begin position="75"/>
        <end position="97"/>
    </location>
</feature>
<evidence type="ECO:0000256" key="1">
    <source>
        <dbReference type="ARBA" id="ARBA00004651"/>
    </source>
</evidence>
<dbReference type="GO" id="GO:0005886">
    <property type="term" value="C:plasma membrane"/>
    <property type="evidence" value="ECO:0007669"/>
    <property type="project" value="UniProtKB-SubCell"/>
</dbReference>
<keyword evidence="3 9" id="KW-0328">Glycosyltransferase</keyword>
<feature type="transmembrane region" description="Helical" evidence="8">
    <location>
        <begin position="257"/>
        <end position="283"/>
    </location>
</feature>
<feature type="transmembrane region" description="Helical" evidence="8">
    <location>
        <begin position="320"/>
        <end position="337"/>
    </location>
</feature>
<comment type="caution">
    <text evidence="9">The sequence shown here is derived from an EMBL/GenBank/DDBJ whole genome shotgun (WGS) entry which is preliminary data.</text>
</comment>
<feature type="transmembrane region" description="Helical" evidence="8">
    <location>
        <begin position="405"/>
        <end position="427"/>
    </location>
</feature>
<evidence type="ECO:0000256" key="3">
    <source>
        <dbReference type="ARBA" id="ARBA00022676"/>
    </source>
</evidence>
<keyword evidence="4 9" id="KW-0808">Transferase</keyword>
<evidence type="ECO:0000313" key="9">
    <source>
        <dbReference type="EMBL" id="TXJ60880.1"/>
    </source>
</evidence>
<evidence type="ECO:0000256" key="2">
    <source>
        <dbReference type="ARBA" id="ARBA00022475"/>
    </source>
</evidence>
<keyword evidence="2" id="KW-1003">Cell membrane</keyword>
<dbReference type="InterPro" id="IPR050297">
    <property type="entry name" value="LipidA_mod_glycosyltrf_83"/>
</dbReference>
<gene>
    <name evidence="9" type="ORF">ETF27_07850</name>
</gene>
<dbReference type="PANTHER" id="PTHR33908">
    <property type="entry name" value="MANNOSYLTRANSFERASE YKCB-RELATED"/>
    <property type="match status" value="1"/>
</dbReference>
<protein>
    <submittedName>
        <fullName evidence="9">Dolichyl-phosphate-mannose--protein mannosyltransferase</fullName>
    </submittedName>
</protein>
<dbReference type="RefSeq" id="WP_147785674.1">
    <property type="nucleotide sequence ID" value="NZ_SDIK01000056.1"/>
</dbReference>
<accession>A0A5C8GG12</accession>
<dbReference type="OrthoDB" id="8353433at2"/>
<keyword evidence="5 8" id="KW-0812">Transmembrane</keyword>
<evidence type="ECO:0000256" key="8">
    <source>
        <dbReference type="SAM" id="Phobius"/>
    </source>
</evidence>
<dbReference type="AlphaFoldDB" id="A0A5C8GG12"/>
<reference evidence="10" key="1">
    <citation type="submission" date="2019-05" db="EMBL/GenBank/DDBJ databases">
        <title>Prevotella brunnea sp. nov., isolated from a wound of a patient.</title>
        <authorList>
            <person name="Buhl M."/>
        </authorList>
    </citation>
    <scope>NUCLEOTIDE SEQUENCE [LARGE SCALE GENOMIC DNA]</scope>
    <source>
        <strain evidence="10">A2672</strain>
    </source>
</reference>
<dbReference type="EMBL" id="SDIK01000056">
    <property type="protein sequence ID" value="TXJ60880.1"/>
    <property type="molecule type" value="Genomic_DNA"/>
</dbReference>
<keyword evidence="7 8" id="KW-0472">Membrane</keyword>
<dbReference type="GO" id="GO:0009103">
    <property type="term" value="P:lipopolysaccharide biosynthetic process"/>
    <property type="evidence" value="ECO:0007669"/>
    <property type="project" value="UniProtKB-ARBA"/>
</dbReference>
<proteinExistence type="predicted"/>
<name>A0A5C8GG12_9BACT</name>